<comment type="caution">
    <text evidence="7">The sequence shown here is derived from an EMBL/GenBank/DDBJ whole genome shotgun (WGS) entry which is preliminary data.</text>
</comment>
<keyword evidence="3" id="KW-0238">DNA-binding</keyword>
<name>A0ABQ1JPJ7_9PROT</name>
<reference evidence="8" key="1">
    <citation type="journal article" date="2019" name="Int. J. Syst. Evol. Microbiol.">
        <title>The Global Catalogue of Microorganisms (GCM) 10K type strain sequencing project: providing services to taxonomists for standard genome sequencing and annotation.</title>
        <authorList>
            <consortium name="The Broad Institute Genomics Platform"/>
            <consortium name="The Broad Institute Genome Sequencing Center for Infectious Disease"/>
            <person name="Wu L."/>
            <person name="Ma J."/>
        </authorList>
    </citation>
    <scope>NUCLEOTIDE SEQUENCE [LARGE SCALE GENOMIC DNA]</scope>
    <source>
        <strain evidence="8">CGMCC 1.15928</strain>
    </source>
</reference>
<dbReference type="PANTHER" id="PTHR30204">
    <property type="entry name" value="REDOX-CYCLING DRUG-SENSING TRANSCRIPTIONAL ACTIVATOR SOXR"/>
    <property type="match status" value="1"/>
</dbReference>
<evidence type="ECO:0000256" key="5">
    <source>
        <dbReference type="SAM" id="Coils"/>
    </source>
</evidence>
<sequence>MNELTIGELAKAAGVGVETVRYYQRTGLLETPQSQADDMIGRKTRRYDARHLRTLRFIRTSQAAGFTLKQIGELIELDASHDRVRARQLARAQIASIDDRIRQLQDARDALSRLERACSESDRGPCPILTAFEPKD</sequence>
<dbReference type="PRINTS" id="PR00040">
    <property type="entry name" value="HTHMERR"/>
</dbReference>
<evidence type="ECO:0000259" key="6">
    <source>
        <dbReference type="PROSITE" id="PS50937"/>
    </source>
</evidence>
<evidence type="ECO:0000256" key="2">
    <source>
        <dbReference type="ARBA" id="ARBA00023015"/>
    </source>
</evidence>
<dbReference type="InterPro" id="IPR000551">
    <property type="entry name" value="MerR-type_HTH_dom"/>
</dbReference>
<evidence type="ECO:0000256" key="1">
    <source>
        <dbReference type="ARBA" id="ARBA00022491"/>
    </source>
</evidence>
<evidence type="ECO:0000313" key="7">
    <source>
        <dbReference type="EMBL" id="GGB73588.1"/>
    </source>
</evidence>
<keyword evidence="4" id="KW-0804">Transcription</keyword>
<evidence type="ECO:0000256" key="4">
    <source>
        <dbReference type="ARBA" id="ARBA00023163"/>
    </source>
</evidence>
<proteinExistence type="predicted"/>
<dbReference type="SMART" id="SM00422">
    <property type="entry name" value="HTH_MERR"/>
    <property type="match status" value="1"/>
</dbReference>
<dbReference type="Gene3D" id="1.10.1660.10">
    <property type="match status" value="1"/>
</dbReference>
<accession>A0ABQ1JPJ7</accession>
<dbReference type="RefSeq" id="WP_084391993.1">
    <property type="nucleotide sequence ID" value="NZ_BMKF01000002.1"/>
</dbReference>
<dbReference type="SUPFAM" id="SSF46955">
    <property type="entry name" value="Putative DNA-binding domain"/>
    <property type="match status" value="1"/>
</dbReference>
<dbReference type="InterPro" id="IPR047057">
    <property type="entry name" value="MerR_fam"/>
</dbReference>
<gene>
    <name evidence="7" type="ORF">GCM10011503_22850</name>
</gene>
<evidence type="ECO:0000313" key="8">
    <source>
        <dbReference type="Proteomes" id="UP000628854"/>
    </source>
</evidence>
<dbReference type="PANTHER" id="PTHR30204:SF69">
    <property type="entry name" value="MERR-FAMILY TRANSCRIPTIONAL REGULATOR"/>
    <property type="match status" value="1"/>
</dbReference>
<feature type="coiled-coil region" evidence="5">
    <location>
        <begin position="87"/>
        <end position="117"/>
    </location>
</feature>
<keyword evidence="5" id="KW-0175">Coiled coil</keyword>
<protein>
    <submittedName>
        <fullName evidence="7">MerR family transcriptional regulator</fullName>
    </submittedName>
</protein>
<keyword evidence="2" id="KW-0805">Transcription regulation</keyword>
<dbReference type="EMBL" id="BMKF01000002">
    <property type="protein sequence ID" value="GGB73588.1"/>
    <property type="molecule type" value="Genomic_DNA"/>
</dbReference>
<dbReference type="InterPro" id="IPR009061">
    <property type="entry name" value="DNA-bd_dom_put_sf"/>
</dbReference>
<keyword evidence="8" id="KW-1185">Reference proteome</keyword>
<keyword evidence="1" id="KW-0678">Repressor</keyword>
<dbReference type="PROSITE" id="PS50937">
    <property type="entry name" value="HTH_MERR_2"/>
    <property type="match status" value="1"/>
</dbReference>
<evidence type="ECO:0000256" key="3">
    <source>
        <dbReference type="ARBA" id="ARBA00023125"/>
    </source>
</evidence>
<feature type="domain" description="HTH merR-type" evidence="6">
    <location>
        <begin position="3"/>
        <end position="77"/>
    </location>
</feature>
<dbReference type="Pfam" id="PF13411">
    <property type="entry name" value="MerR_1"/>
    <property type="match status" value="1"/>
</dbReference>
<dbReference type="Proteomes" id="UP000628854">
    <property type="component" value="Unassembled WGS sequence"/>
</dbReference>
<organism evidence="7 8">
    <name type="scientific">Henriciella pelagia</name>
    <dbReference type="NCBI Taxonomy" id="1977912"/>
    <lineage>
        <taxon>Bacteria</taxon>
        <taxon>Pseudomonadati</taxon>
        <taxon>Pseudomonadota</taxon>
        <taxon>Alphaproteobacteria</taxon>
        <taxon>Hyphomonadales</taxon>
        <taxon>Hyphomonadaceae</taxon>
        <taxon>Henriciella</taxon>
    </lineage>
</organism>